<dbReference type="Pfam" id="PF05635">
    <property type="entry name" value="23S_rRNA_IVP"/>
    <property type="match status" value="1"/>
</dbReference>
<dbReference type="InterPro" id="IPR036583">
    <property type="entry name" value="23S_rRNA_IVS_sf"/>
</dbReference>
<accession>A0ABZ2KFY3</accession>
<evidence type="ECO:0000313" key="1">
    <source>
        <dbReference type="EMBL" id="WXA97605.1"/>
    </source>
</evidence>
<proteinExistence type="predicted"/>
<dbReference type="SUPFAM" id="SSF158446">
    <property type="entry name" value="IVS-encoded protein-like"/>
    <property type="match status" value="1"/>
</dbReference>
<gene>
    <name evidence="1" type="ORF">LZC95_12260</name>
</gene>
<dbReference type="EMBL" id="CP089982">
    <property type="protein sequence ID" value="WXA97605.1"/>
    <property type="molecule type" value="Genomic_DNA"/>
</dbReference>
<dbReference type="InterPro" id="IPR012657">
    <property type="entry name" value="23S_rRNA-intervening_sequence"/>
</dbReference>
<dbReference type="Proteomes" id="UP001379533">
    <property type="component" value="Chromosome"/>
</dbReference>
<dbReference type="RefSeq" id="WP_394848227.1">
    <property type="nucleotide sequence ID" value="NZ_CP089982.1"/>
</dbReference>
<reference evidence="1 2" key="1">
    <citation type="submission" date="2021-12" db="EMBL/GenBank/DDBJ databases">
        <title>Discovery of the Pendulisporaceae a myxobacterial family with distinct sporulation behavior and unique specialized metabolism.</title>
        <authorList>
            <person name="Garcia R."/>
            <person name="Popoff A."/>
            <person name="Bader C.D."/>
            <person name="Loehr J."/>
            <person name="Walesch S."/>
            <person name="Walt C."/>
            <person name="Boldt J."/>
            <person name="Bunk B."/>
            <person name="Haeckl F.J.F.P.J."/>
            <person name="Gunesch A.P."/>
            <person name="Birkelbach J."/>
            <person name="Nuebel U."/>
            <person name="Pietschmann T."/>
            <person name="Bach T."/>
            <person name="Mueller R."/>
        </authorList>
    </citation>
    <scope>NUCLEOTIDE SEQUENCE [LARGE SCALE GENOMIC DNA]</scope>
    <source>
        <strain evidence="1 2">MSr12523</strain>
    </source>
</reference>
<organism evidence="1 2">
    <name type="scientific">Pendulispora brunnea</name>
    <dbReference type="NCBI Taxonomy" id="2905690"/>
    <lineage>
        <taxon>Bacteria</taxon>
        <taxon>Pseudomonadati</taxon>
        <taxon>Myxococcota</taxon>
        <taxon>Myxococcia</taxon>
        <taxon>Myxococcales</taxon>
        <taxon>Sorangiineae</taxon>
        <taxon>Pendulisporaceae</taxon>
        <taxon>Pendulispora</taxon>
    </lineage>
</organism>
<evidence type="ECO:0000313" key="2">
    <source>
        <dbReference type="Proteomes" id="UP001379533"/>
    </source>
</evidence>
<name>A0ABZ2KFY3_9BACT</name>
<dbReference type="Gene3D" id="1.20.1440.60">
    <property type="entry name" value="23S rRNA-intervening sequence"/>
    <property type="match status" value="1"/>
</dbReference>
<dbReference type="PANTHER" id="PTHR38471:SF2">
    <property type="entry name" value="FOUR HELIX BUNDLE PROTEIN"/>
    <property type="match status" value="1"/>
</dbReference>
<protein>
    <submittedName>
        <fullName evidence="1">Four helix bundle protein</fullName>
    </submittedName>
</protein>
<sequence>MPHHKLRAYQLALDLLSAVKNAEIRDGKLRDQAMRAAKSAALNIAEAAGRVSPADRARVFAIARGEAMEAAAAVEIAVMSADCEPSAFDACLPIADELLAVLTGLCR</sequence>
<dbReference type="NCBIfam" id="TIGR02436">
    <property type="entry name" value="four helix bundle protein"/>
    <property type="match status" value="1"/>
</dbReference>
<keyword evidence="2" id="KW-1185">Reference proteome</keyword>
<dbReference type="PANTHER" id="PTHR38471">
    <property type="entry name" value="FOUR HELIX BUNDLE PROTEIN"/>
    <property type="match status" value="1"/>
</dbReference>